<evidence type="ECO:0000313" key="11">
    <source>
        <dbReference type="EMBL" id="QKJ65397.1"/>
    </source>
</evidence>
<dbReference type="KEGG" id="dee:HQN60_00805"/>
<dbReference type="InterPro" id="IPR004564">
    <property type="entry name" value="OM_lipoprot_carrier_LolA-like"/>
</dbReference>
<evidence type="ECO:0000256" key="4">
    <source>
        <dbReference type="ARBA" id="ARBA00014035"/>
    </source>
</evidence>
<accession>A0A6M8SU59</accession>
<comment type="function">
    <text evidence="10">Participates in the translocation of lipoproteins from the inner membrane to the outer membrane. Only forms a complex with a lipoprotein if the residue after the N-terminal Cys is not an aspartate (The Asp acts as a targeting signal to indicate that the lipoprotein should stay in the inner membrane).</text>
</comment>
<dbReference type="InterPro" id="IPR018323">
    <property type="entry name" value="OM_lipoprot_carrier_LolA_Pbac"/>
</dbReference>
<dbReference type="Proteomes" id="UP000504844">
    <property type="component" value="Chromosome"/>
</dbReference>
<comment type="subcellular location">
    <subcellularLocation>
        <location evidence="1 10">Periplasm</location>
    </subcellularLocation>
</comment>
<evidence type="ECO:0000256" key="10">
    <source>
        <dbReference type="HAMAP-Rule" id="MF_00240"/>
    </source>
</evidence>
<dbReference type="Pfam" id="PF03548">
    <property type="entry name" value="LolA"/>
    <property type="match status" value="1"/>
</dbReference>
<evidence type="ECO:0000256" key="7">
    <source>
        <dbReference type="ARBA" id="ARBA00022764"/>
    </source>
</evidence>
<keyword evidence="11" id="KW-0449">Lipoprotein</keyword>
<dbReference type="PANTHER" id="PTHR35869">
    <property type="entry name" value="OUTER-MEMBRANE LIPOPROTEIN CARRIER PROTEIN"/>
    <property type="match status" value="1"/>
</dbReference>
<dbReference type="AlphaFoldDB" id="A0A6M8SU59"/>
<gene>
    <name evidence="10 11" type="primary">lolA</name>
    <name evidence="11" type="ORF">HQN60_00805</name>
</gene>
<proteinExistence type="inferred from homology"/>
<sequence length="207" mass="23282" precursor="true">MNKLLQLVFVGTITLLLTSKPAFADNVSKIQQYLSGTMSLNARFTQEVISKNNKTQTSNGQLSLLRPGKFRWTYEKPYPQEIISDGKQVWLYDADLAQVTIKPVSKALEASPAAILAGDNKLETNFNIKNLPSRAGLDWIELIPKQNDSSFARIRIGFSDSNLNLLELDDHFGQTTKIQLKQIIRNQAIDSKQFNFIPPNGSDIIRE</sequence>
<evidence type="ECO:0000313" key="12">
    <source>
        <dbReference type="Proteomes" id="UP000504844"/>
    </source>
</evidence>
<evidence type="ECO:0000256" key="8">
    <source>
        <dbReference type="ARBA" id="ARBA00022927"/>
    </source>
</evidence>
<keyword evidence="7 10" id="KW-0574">Periplasm</keyword>
<comment type="subunit">
    <text evidence="3 10">Monomer.</text>
</comment>
<dbReference type="CDD" id="cd16325">
    <property type="entry name" value="LolA"/>
    <property type="match status" value="1"/>
</dbReference>
<dbReference type="NCBIfam" id="TIGR00547">
    <property type="entry name" value="lolA"/>
    <property type="match status" value="1"/>
</dbReference>
<keyword evidence="6 10" id="KW-0732">Signal</keyword>
<evidence type="ECO:0000256" key="2">
    <source>
        <dbReference type="ARBA" id="ARBA00007615"/>
    </source>
</evidence>
<evidence type="ECO:0000256" key="9">
    <source>
        <dbReference type="ARBA" id="ARBA00023186"/>
    </source>
</evidence>
<dbReference type="EMBL" id="CP054143">
    <property type="protein sequence ID" value="QKJ65397.1"/>
    <property type="molecule type" value="Genomic_DNA"/>
</dbReference>
<dbReference type="SUPFAM" id="SSF89392">
    <property type="entry name" value="Prokaryotic lipoproteins and lipoprotein localization factors"/>
    <property type="match status" value="1"/>
</dbReference>
<dbReference type="Gene3D" id="2.50.20.10">
    <property type="entry name" value="Lipoprotein localisation LolA/LolB/LppX"/>
    <property type="match status" value="1"/>
</dbReference>
<dbReference type="PANTHER" id="PTHR35869:SF1">
    <property type="entry name" value="OUTER-MEMBRANE LIPOPROTEIN CARRIER PROTEIN"/>
    <property type="match status" value="1"/>
</dbReference>
<evidence type="ECO:0000256" key="3">
    <source>
        <dbReference type="ARBA" id="ARBA00011245"/>
    </source>
</evidence>
<dbReference type="GO" id="GO:0042953">
    <property type="term" value="P:lipoprotein transport"/>
    <property type="evidence" value="ECO:0007669"/>
    <property type="project" value="InterPro"/>
</dbReference>
<organism evidence="11 12">
    <name type="scientific">Deefgea piscis</name>
    <dbReference type="NCBI Taxonomy" id="2739061"/>
    <lineage>
        <taxon>Bacteria</taxon>
        <taxon>Pseudomonadati</taxon>
        <taxon>Pseudomonadota</taxon>
        <taxon>Betaproteobacteria</taxon>
        <taxon>Neisseriales</taxon>
        <taxon>Chitinibacteraceae</taxon>
        <taxon>Deefgea</taxon>
    </lineage>
</organism>
<protein>
    <recommendedName>
        <fullName evidence="4 10">Outer-membrane lipoprotein carrier protein</fullName>
    </recommendedName>
</protein>
<dbReference type="HAMAP" id="MF_00240">
    <property type="entry name" value="LolA"/>
    <property type="match status" value="1"/>
</dbReference>
<keyword evidence="9 10" id="KW-0143">Chaperone</keyword>
<dbReference type="RefSeq" id="WP_173531907.1">
    <property type="nucleotide sequence ID" value="NZ_CP054143.1"/>
</dbReference>
<evidence type="ECO:0000256" key="1">
    <source>
        <dbReference type="ARBA" id="ARBA00004418"/>
    </source>
</evidence>
<comment type="similarity">
    <text evidence="2 10">Belongs to the LolA family.</text>
</comment>
<evidence type="ECO:0000256" key="5">
    <source>
        <dbReference type="ARBA" id="ARBA00022448"/>
    </source>
</evidence>
<feature type="signal peptide" evidence="10">
    <location>
        <begin position="1"/>
        <end position="24"/>
    </location>
</feature>
<keyword evidence="12" id="KW-1185">Reference proteome</keyword>
<keyword evidence="5 10" id="KW-0813">Transport</keyword>
<feature type="chain" id="PRO_5027189172" description="Outer-membrane lipoprotein carrier protein" evidence="10">
    <location>
        <begin position="25"/>
        <end position="207"/>
    </location>
</feature>
<dbReference type="GO" id="GO:0044874">
    <property type="term" value="P:lipoprotein localization to outer membrane"/>
    <property type="evidence" value="ECO:0007669"/>
    <property type="project" value="UniProtKB-UniRule"/>
</dbReference>
<keyword evidence="8 10" id="KW-0653">Protein transport</keyword>
<dbReference type="GO" id="GO:0042597">
    <property type="term" value="C:periplasmic space"/>
    <property type="evidence" value="ECO:0007669"/>
    <property type="project" value="UniProtKB-SubCell"/>
</dbReference>
<reference evidence="11 12" key="1">
    <citation type="submission" date="2020-05" db="EMBL/GenBank/DDBJ databases">
        <title>Complete genome sequence of Deefgea sp. D17.</title>
        <authorList>
            <person name="Bae J.-W."/>
            <person name="Han J.E."/>
        </authorList>
    </citation>
    <scope>NUCLEOTIDE SEQUENCE [LARGE SCALE GENOMIC DNA]</scope>
    <source>
        <strain evidence="11 12">D17</strain>
    </source>
</reference>
<dbReference type="InterPro" id="IPR029046">
    <property type="entry name" value="LolA/LolB/LppX"/>
</dbReference>
<evidence type="ECO:0000256" key="6">
    <source>
        <dbReference type="ARBA" id="ARBA00022729"/>
    </source>
</evidence>
<name>A0A6M8SU59_9NEIS</name>